<dbReference type="Gene3D" id="3.30.40.10">
    <property type="entry name" value="Zinc/RING finger domain, C3HC4 (zinc finger)"/>
    <property type="match status" value="1"/>
</dbReference>
<dbReference type="InterPro" id="IPR001965">
    <property type="entry name" value="Znf_PHD"/>
</dbReference>
<evidence type="ECO:0000259" key="7">
    <source>
        <dbReference type="PROSITE" id="PS50016"/>
    </source>
</evidence>
<evidence type="ECO:0000313" key="9">
    <source>
        <dbReference type="Ensembl" id="ENSGWIP00000007895.1"/>
    </source>
</evidence>
<dbReference type="Ensembl" id="ENSGWIT00000008794.1">
    <property type="protein sequence ID" value="ENSGWIP00000007895.1"/>
    <property type="gene ID" value="ENSGWIG00000004622.1"/>
</dbReference>
<accession>A0A8C5DTJ5</accession>
<dbReference type="Proteomes" id="UP000694680">
    <property type="component" value="Chromosome 6"/>
</dbReference>
<feature type="region of interest" description="Disordered" evidence="6">
    <location>
        <begin position="471"/>
        <end position="496"/>
    </location>
</feature>
<dbReference type="InterPro" id="IPR013083">
    <property type="entry name" value="Znf_RING/FYVE/PHD"/>
</dbReference>
<keyword evidence="3" id="KW-0862">Zinc</keyword>
<evidence type="ECO:0000313" key="10">
    <source>
        <dbReference type="Proteomes" id="UP000694680"/>
    </source>
</evidence>
<dbReference type="PANTHER" id="PTHR46462:SF2">
    <property type="entry name" value="INACTIVE HISTONE-LYSINE N-METHYLTRANSFERASE 2E"/>
    <property type="match status" value="1"/>
</dbReference>
<keyword evidence="2 5" id="KW-0863">Zinc-finger</keyword>
<reference evidence="9" key="2">
    <citation type="submission" date="2025-08" db="UniProtKB">
        <authorList>
            <consortium name="Ensembl"/>
        </authorList>
    </citation>
    <scope>IDENTIFICATION</scope>
</reference>
<feature type="compositionally biased region" description="Basic and acidic residues" evidence="6">
    <location>
        <begin position="481"/>
        <end position="490"/>
    </location>
</feature>
<proteinExistence type="predicted"/>
<dbReference type="GO" id="GO:0034967">
    <property type="term" value="C:Set3 complex"/>
    <property type="evidence" value="ECO:0007669"/>
    <property type="project" value="TreeGrafter"/>
</dbReference>
<feature type="compositionally biased region" description="Polar residues" evidence="6">
    <location>
        <begin position="101"/>
        <end position="110"/>
    </location>
</feature>
<dbReference type="GO" id="GO:0006355">
    <property type="term" value="P:regulation of DNA-templated transcription"/>
    <property type="evidence" value="ECO:0007669"/>
    <property type="project" value="TreeGrafter"/>
</dbReference>
<dbReference type="PROSITE" id="PS50016">
    <property type="entry name" value="ZF_PHD_2"/>
    <property type="match status" value="1"/>
</dbReference>
<feature type="domain" description="PHD-type" evidence="7">
    <location>
        <begin position="117"/>
        <end position="165"/>
    </location>
</feature>
<dbReference type="Pfam" id="PF00856">
    <property type="entry name" value="SET"/>
    <property type="match status" value="1"/>
</dbReference>
<feature type="compositionally biased region" description="Pro residues" evidence="6">
    <location>
        <begin position="68"/>
        <end position="80"/>
    </location>
</feature>
<evidence type="ECO:0000256" key="6">
    <source>
        <dbReference type="SAM" id="MobiDB-lite"/>
    </source>
</evidence>
<protein>
    <recommendedName>
        <fullName evidence="11">Lysine (K)-specific methyltransferase 2E</fullName>
    </recommendedName>
</protein>
<name>A0A8C5DTJ5_GOUWI</name>
<organism evidence="9 10">
    <name type="scientific">Gouania willdenowi</name>
    <name type="common">Blunt-snouted clingfish</name>
    <name type="synonym">Lepadogaster willdenowi</name>
    <dbReference type="NCBI Taxonomy" id="441366"/>
    <lineage>
        <taxon>Eukaryota</taxon>
        <taxon>Metazoa</taxon>
        <taxon>Chordata</taxon>
        <taxon>Craniata</taxon>
        <taxon>Vertebrata</taxon>
        <taxon>Euteleostomi</taxon>
        <taxon>Actinopterygii</taxon>
        <taxon>Neopterygii</taxon>
        <taxon>Teleostei</taxon>
        <taxon>Neoteleostei</taxon>
        <taxon>Acanthomorphata</taxon>
        <taxon>Ovalentaria</taxon>
        <taxon>Blenniimorphae</taxon>
        <taxon>Blenniiformes</taxon>
        <taxon>Gobiesocoidei</taxon>
        <taxon>Gobiesocidae</taxon>
        <taxon>Gobiesocinae</taxon>
        <taxon>Gouania</taxon>
    </lineage>
</organism>
<dbReference type="AlphaFoldDB" id="A0A8C5DTJ5"/>
<dbReference type="Pfam" id="PF20826">
    <property type="entry name" value="PHD_5"/>
    <property type="match status" value="1"/>
</dbReference>
<dbReference type="SUPFAM" id="SSF82199">
    <property type="entry name" value="SET domain"/>
    <property type="match status" value="1"/>
</dbReference>
<keyword evidence="10" id="KW-1185">Reference proteome</keyword>
<dbReference type="SMART" id="SM00317">
    <property type="entry name" value="SET"/>
    <property type="match status" value="1"/>
</dbReference>
<reference evidence="9" key="1">
    <citation type="submission" date="2020-06" db="EMBL/GenBank/DDBJ databases">
        <authorList>
            <consortium name="Wellcome Sanger Institute Data Sharing"/>
        </authorList>
    </citation>
    <scope>NUCLEOTIDE SEQUENCE [LARGE SCALE GENOMIC DNA]</scope>
</reference>
<evidence type="ECO:0000256" key="4">
    <source>
        <dbReference type="ARBA" id="ARBA00022853"/>
    </source>
</evidence>
<evidence type="ECO:0000256" key="3">
    <source>
        <dbReference type="ARBA" id="ARBA00022833"/>
    </source>
</evidence>
<feature type="region of interest" description="Disordered" evidence="6">
    <location>
        <begin position="67"/>
        <end position="111"/>
    </location>
</feature>
<dbReference type="SUPFAM" id="SSF57903">
    <property type="entry name" value="FYVE/PHD zinc finger"/>
    <property type="match status" value="1"/>
</dbReference>
<dbReference type="InterPro" id="IPR001214">
    <property type="entry name" value="SET_dom"/>
</dbReference>
<dbReference type="PANTHER" id="PTHR46462">
    <property type="entry name" value="UPSET, ISOFORM A"/>
    <property type="match status" value="1"/>
</dbReference>
<evidence type="ECO:0000256" key="5">
    <source>
        <dbReference type="PROSITE-ProRule" id="PRU00146"/>
    </source>
</evidence>
<dbReference type="InterPro" id="IPR046341">
    <property type="entry name" value="SET_dom_sf"/>
</dbReference>
<dbReference type="CDD" id="cd15550">
    <property type="entry name" value="PHD_MLL5"/>
    <property type="match status" value="1"/>
</dbReference>
<dbReference type="FunFam" id="3.30.40.10:FF:000150">
    <property type="entry name" value="Inactive histone-lysine N-methyltransferase 2E"/>
    <property type="match status" value="1"/>
</dbReference>
<reference evidence="9" key="3">
    <citation type="submission" date="2025-09" db="UniProtKB">
        <authorList>
            <consortium name="Ensembl"/>
        </authorList>
    </citation>
    <scope>IDENTIFICATION</scope>
</reference>
<evidence type="ECO:0008006" key="11">
    <source>
        <dbReference type="Google" id="ProtNLM"/>
    </source>
</evidence>
<dbReference type="PROSITE" id="PS50280">
    <property type="entry name" value="SET"/>
    <property type="match status" value="1"/>
</dbReference>
<keyword evidence="4" id="KW-0156">Chromatin regulator</keyword>
<dbReference type="Gene3D" id="2.170.270.10">
    <property type="entry name" value="SET domain"/>
    <property type="match status" value="1"/>
</dbReference>
<dbReference type="InterPro" id="IPR011011">
    <property type="entry name" value="Znf_FYVE_PHD"/>
</dbReference>
<feature type="region of interest" description="Disordered" evidence="6">
    <location>
        <begin position="536"/>
        <end position="560"/>
    </location>
</feature>
<feature type="region of interest" description="Disordered" evidence="6">
    <location>
        <begin position="217"/>
        <end position="265"/>
    </location>
</feature>
<feature type="domain" description="SET" evidence="8">
    <location>
        <begin position="322"/>
        <end position="439"/>
    </location>
</feature>
<keyword evidence="1" id="KW-0479">Metal-binding</keyword>
<dbReference type="GO" id="GO:0008270">
    <property type="term" value="F:zinc ion binding"/>
    <property type="evidence" value="ECO:0007669"/>
    <property type="project" value="UniProtKB-KW"/>
</dbReference>
<gene>
    <name evidence="9" type="primary">kmt2e</name>
</gene>
<dbReference type="PROSITE" id="PS01359">
    <property type="entry name" value="ZF_PHD_1"/>
    <property type="match status" value="1"/>
</dbReference>
<dbReference type="InterPro" id="IPR019787">
    <property type="entry name" value="Znf_PHD-finger"/>
</dbReference>
<evidence type="ECO:0000256" key="1">
    <source>
        <dbReference type="ARBA" id="ARBA00022723"/>
    </source>
</evidence>
<sequence length="626" mass="70757">MSIVIPVGVDTADTSYLDMAAGSEPESVEASPVVVEKSSYPHQIYSSSSHHSHSYIGLPYADHNYGARPPPTPPASPPPSMLIRPGEGGLFVPGGQDEASRGTTLSTSEDGSYGADITRCICGFTHDDGYMICCDKCSAWQHIDCMGIDRQNIPETYLCERCQPRHLDRERAILLQTRKRECLSDGDTSATESGDEVPLELYSTFQHTPTTITLTTGRLGNRQVDKKRKKSGDKEPSVSAARAKKAFREGSRKSSRVKGSVPEQELVEQPTLWENKIKTWMERYEEASSNQYSEDVQVLLRVKEAGDGKSLAYNTHLATFKPPVESQVQKNKRILKAVRDLAADSLIIEYRGKFMLRQQFEANGYFLKRPYPFVLFYSKFDDLEMCVDARSFGNEARFIRRSCSPNSEVRHVVEDGMLHLYIYSLRPIAKGTEITIGFDYDYGSCKYKVDCACLKGNEECPVLKHNLEPTENLGRRRGSRKDKELPRDELGQNQNLSLDLEGKAKGIGDGKQRKLSPLRLSISNNQDPELFEELEDKTSVSNEVEMESEEQNAERRRKMVSVPSEGLQPLVLLLRTLFKNRVTKCFTFSKEGKKTMNEEIKRKLKNRKCEENGTYDYKDKIVIEIK</sequence>
<evidence type="ECO:0000256" key="2">
    <source>
        <dbReference type="ARBA" id="ARBA00022771"/>
    </source>
</evidence>
<dbReference type="InterPro" id="IPR019786">
    <property type="entry name" value="Zinc_finger_PHD-type_CS"/>
</dbReference>
<dbReference type="GO" id="GO:0006325">
    <property type="term" value="P:chromatin organization"/>
    <property type="evidence" value="ECO:0007669"/>
    <property type="project" value="UniProtKB-KW"/>
</dbReference>
<dbReference type="GO" id="GO:0070210">
    <property type="term" value="C:Rpd3L-Expanded complex"/>
    <property type="evidence" value="ECO:0007669"/>
    <property type="project" value="TreeGrafter"/>
</dbReference>
<dbReference type="SMART" id="SM00249">
    <property type="entry name" value="PHD"/>
    <property type="match status" value="1"/>
</dbReference>
<evidence type="ECO:0000259" key="8">
    <source>
        <dbReference type="PROSITE" id="PS50280"/>
    </source>
</evidence>